<keyword evidence="3" id="KW-0012">Acyltransferase</keyword>
<evidence type="ECO:0000259" key="2">
    <source>
        <dbReference type="PROSITE" id="PS51186"/>
    </source>
</evidence>
<dbReference type="GO" id="GO:0005737">
    <property type="term" value="C:cytoplasm"/>
    <property type="evidence" value="ECO:0007669"/>
    <property type="project" value="TreeGrafter"/>
</dbReference>
<sequence>MNRPAGPCHHEAMEERTLTDGNIWLSRPRPADIGTIVARCQEPSIGEWVTIPRPYGRTEAESFLTDMVDPGWAGRSPTWAIRPAEHGPVIGMIALGAQDETAAEIGFWLGSDARGKGVMSRAVRLVCDFGFDTAGLGLIRISWRAFVGNYASAAVVRRNGFRYEGTDRLGGLQRGVRRDSWLGARLVSDPPGPASDWPAHTIEDPARSQADIH</sequence>
<dbReference type="Proteomes" id="UP000290439">
    <property type="component" value="Chromosome"/>
</dbReference>
<dbReference type="InterPro" id="IPR000182">
    <property type="entry name" value="GNAT_dom"/>
</dbReference>
<dbReference type="PANTHER" id="PTHR43441:SF10">
    <property type="entry name" value="ACETYLTRANSFERASE"/>
    <property type="match status" value="1"/>
</dbReference>
<dbReference type="InterPro" id="IPR051908">
    <property type="entry name" value="Ribosomal_N-acetyltransferase"/>
</dbReference>
<reference evidence="3 4" key="1">
    <citation type="submission" date="2019-02" db="EMBL/GenBank/DDBJ databases">
        <authorList>
            <consortium name="Pathogen Informatics"/>
        </authorList>
    </citation>
    <scope>NUCLEOTIDE SEQUENCE [LARGE SCALE GENOMIC DNA]</scope>
    <source>
        <strain evidence="3 4">3012STDY6756504</strain>
    </source>
</reference>
<keyword evidence="3" id="KW-0808">Transferase</keyword>
<dbReference type="PANTHER" id="PTHR43441">
    <property type="entry name" value="RIBOSOMAL-PROTEIN-SERINE ACETYLTRANSFERASE"/>
    <property type="match status" value="1"/>
</dbReference>
<dbReference type="GO" id="GO:0008999">
    <property type="term" value="F:protein-N-terminal-alanine acetyltransferase activity"/>
    <property type="evidence" value="ECO:0007669"/>
    <property type="project" value="TreeGrafter"/>
</dbReference>
<name>A0A4V6ICV9_9NOCA</name>
<evidence type="ECO:0000256" key="1">
    <source>
        <dbReference type="SAM" id="MobiDB-lite"/>
    </source>
</evidence>
<dbReference type="Gene3D" id="3.40.630.30">
    <property type="match status" value="1"/>
</dbReference>
<organism evidence="3 4">
    <name type="scientific">Nocardia cyriacigeorgica</name>
    <dbReference type="NCBI Taxonomy" id="135487"/>
    <lineage>
        <taxon>Bacteria</taxon>
        <taxon>Bacillati</taxon>
        <taxon>Actinomycetota</taxon>
        <taxon>Actinomycetes</taxon>
        <taxon>Mycobacteriales</taxon>
        <taxon>Nocardiaceae</taxon>
        <taxon>Nocardia</taxon>
    </lineage>
</organism>
<dbReference type="EC" id="2.3.1.-" evidence="3"/>
<dbReference type="SUPFAM" id="SSF55729">
    <property type="entry name" value="Acyl-CoA N-acyltransferases (Nat)"/>
    <property type="match status" value="1"/>
</dbReference>
<gene>
    <name evidence="3" type="primary">ydaF_2</name>
    <name evidence="3" type="ORF">NCTC10797_04961</name>
</gene>
<dbReference type="InterPro" id="IPR016181">
    <property type="entry name" value="Acyl_CoA_acyltransferase"/>
</dbReference>
<proteinExistence type="predicted"/>
<evidence type="ECO:0000313" key="4">
    <source>
        <dbReference type="Proteomes" id="UP000290439"/>
    </source>
</evidence>
<feature type="compositionally biased region" description="Basic and acidic residues" evidence="1">
    <location>
        <begin position="201"/>
        <end position="213"/>
    </location>
</feature>
<accession>A0A4V6ICV9</accession>
<dbReference type="EMBL" id="LR215973">
    <property type="protein sequence ID" value="VFB01144.1"/>
    <property type="molecule type" value="Genomic_DNA"/>
</dbReference>
<dbReference type="Pfam" id="PF13302">
    <property type="entry name" value="Acetyltransf_3"/>
    <property type="match status" value="1"/>
</dbReference>
<feature type="domain" description="N-acetyltransferase" evidence="2">
    <location>
        <begin position="35"/>
        <end position="183"/>
    </location>
</feature>
<dbReference type="PROSITE" id="PS51186">
    <property type="entry name" value="GNAT"/>
    <property type="match status" value="1"/>
</dbReference>
<dbReference type="AlphaFoldDB" id="A0A4V6ICV9"/>
<dbReference type="GO" id="GO:1990189">
    <property type="term" value="F:protein N-terminal-serine acetyltransferase activity"/>
    <property type="evidence" value="ECO:0007669"/>
    <property type="project" value="TreeGrafter"/>
</dbReference>
<feature type="region of interest" description="Disordered" evidence="1">
    <location>
        <begin position="189"/>
        <end position="213"/>
    </location>
</feature>
<protein>
    <submittedName>
        <fullName evidence="3">Ribosomal N-acetyltransferase YdaF</fullName>
        <ecNumber evidence="3">2.3.1.-</ecNumber>
    </submittedName>
</protein>
<evidence type="ECO:0000313" key="3">
    <source>
        <dbReference type="EMBL" id="VFB01144.1"/>
    </source>
</evidence>